<evidence type="ECO:0000256" key="1">
    <source>
        <dbReference type="SAM" id="SignalP"/>
    </source>
</evidence>
<dbReference type="Pfam" id="PF04264">
    <property type="entry name" value="YceI"/>
    <property type="match status" value="1"/>
</dbReference>
<dbReference type="InterPro" id="IPR007372">
    <property type="entry name" value="Lipid/polyisoprenoid-bd_YceI"/>
</dbReference>
<dbReference type="EMBL" id="JBHSCY010000001">
    <property type="protein sequence ID" value="MFC4268701.1"/>
    <property type="molecule type" value="Genomic_DNA"/>
</dbReference>
<evidence type="ECO:0000313" key="4">
    <source>
        <dbReference type="Proteomes" id="UP001595826"/>
    </source>
</evidence>
<feature type="signal peptide" evidence="1">
    <location>
        <begin position="1"/>
        <end position="21"/>
    </location>
</feature>
<keyword evidence="4" id="KW-1185">Reference proteome</keyword>
<evidence type="ECO:0000259" key="2">
    <source>
        <dbReference type="Pfam" id="PF04264"/>
    </source>
</evidence>
<dbReference type="PANTHER" id="PTHR34406">
    <property type="entry name" value="PROTEIN YCEI"/>
    <property type="match status" value="1"/>
</dbReference>
<dbReference type="InterPro" id="IPR036761">
    <property type="entry name" value="TTHA0802/YceI-like_sf"/>
</dbReference>
<feature type="domain" description="Lipid/polyisoprenoid-binding YceI-like" evidence="2">
    <location>
        <begin position="49"/>
        <end position="192"/>
    </location>
</feature>
<keyword evidence="1" id="KW-0732">Signal</keyword>
<feature type="chain" id="PRO_5047067471" evidence="1">
    <location>
        <begin position="22"/>
        <end position="192"/>
    </location>
</feature>
<comment type="caution">
    <text evidence="3">The sequence shown here is derived from an EMBL/GenBank/DDBJ whole genome shotgun (WGS) entry which is preliminary data.</text>
</comment>
<accession>A0ABV8R886</accession>
<dbReference type="SUPFAM" id="SSF101874">
    <property type="entry name" value="YceI-like"/>
    <property type="match status" value="1"/>
</dbReference>
<dbReference type="Gene3D" id="2.40.128.110">
    <property type="entry name" value="Lipid/polyisoprenoid-binding, YceI-like"/>
    <property type="match status" value="1"/>
</dbReference>
<organism evidence="3 4">
    <name type="scientific">Polaribacter marinivivus</name>
    <dbReference type="NCBI Taxonomy" id="1524260"/>
    <lineage>
        <taxon>Bacteria</taxon>
        <taxon>Pseudomonadati</taxon>
        <taxon>Bacteroidota</taxon>
        <taxon>Flavobacteriia</taxon>
        <taxon>Flavobacteriales</taxon>
        <taxon>Flavobacteriaceae</taxon>
    </lineage>
</organism>
<dbReference type="Proteomes" id="UP001595826">
    <property type="component" value="Unassembled WGS sequence"/>
</dbReference>
<protein>
    <submittedName>
        <fullName evidence="3">YceI family protein</fullName>
    </submittedName>
</protein>
<name>A0ABV8R886_9FLAO</name>
<reference evidence="4" key="1">
    <citation type="journal article" date="2019" name="Int. J. Syst. Evol. Microbiol.">
        <title>The Global Catalogue of Microorganisms (GCM) 10K type strain sequencing project: providing services to taxonomists for standard genome sequencing and annotation.</title>
        <authorList>
            <consortium name="The Broad Institute Genomics Platform"/>
            <consortium name="The Broad Institute Genome Sequencing Center for Infectious Disease"/>
            <person name="Wu L."/>
            <person name="Ma J."/>
        </authorList>
    </citation>
    <scope>NUCLEOTIDE SEQUENCE [LARGE SCALE GENOMIC DNA]</scope>
    <source>
        <strain evidence="4">CECT 8655</strain>
    </source>
</reference>
<dbReference type="PANTHER" id="PTHR34406:SF1">
    <property type="entry name" value="PROTEIN YCEI"/>
    <property type="match status" value="1"/>
</dbReference>
<evidence type="ECO:0000313" key="3">
    <source>
        <dbReference type="EMBL" id="MFC4268701.1"/>
    </source>
</evidence>
<gene>
    <name evidence="3" type="ORF">ACFOWD_07260</name>
</gene>
<proteinExistence type="predicted"/>
<sequence>MKTLKLILLLFFLGIFCNTNSQEKQRDLETLDIKLPSIVKIIGTSTLHDWESDVEKTDAALTFTDNTKTKIETLNVVVDVYSIKSGKKTMDRLTYKALKAEEYPTINFVFKNAKVITQDENFLNLELNGDLTIAGVTKNVTVITKVNKKGNDVHLTGKHKLKMTTYGITPPKALLGTIKTGDEITIDFSLKF</sequence>
<dbReference type="RefSeq" id="WP_377409312.1">
    <property type="nucleotide sequence ID" value="NZ_JBHSCY010000001.1"/>
</dbReference>